<dbReference type="OrthoDB" id="185175at2759"/>
<dbReference type="OMA" id="IWYRELP"/>
<dbReference type="InterPro" id="IPR044785">
    <property type="entry name" value="RopGAP1-5"/>
</dbReference>
<organism evidence="4 5">
    <name type="scientific">Acanthamoeba castellanii (strain ATCC 30010 / Neff)</name>
    <dbReference type="NCBI Taxonomy" id="1257118"/>
    <lineage>
        <taxon>Eukaryota</taxon>
        <taxon>Amoebozoa</taxon>
        <taxon>Discosea</taxon>
        <taxon>Longamoebia</taxon>
        <taxon>Centramoebida</taxon>
        <taxon>Acanthamoebidae</taxon>
        <taxon>Acanthamoeba</taxon>
    </lineage>
</organism>
<dbReference type="RefSeq" id="XP_004342261.1">
    <property type="nucleotide sequence ID" value="XM_004342212.1"/>
</dbReference>
<evidence type="ECO:0000256" key="2">
    <source>
        <dbReference type="SAM" id="MobiDB-lite"/>
    </source>
</evidence>
<dbReference type="GO" id="GO:0007165">
    <property type="term" value="P:signal transduction"/>
    <property type="evidence" value="ECO:0007669"/>
    <property type="project" value="InterPro"/>
</dbReference>
<feature type="region of interest" description="Disordered" evidence="2">
    <location>
        <begin position="1"/>
        <end position="43"/>
    </location>
</feature>
<accession>L8H6T0</accession>
<dbReference type="KEGG" id="acan:ACA1_116020"/>
<dbReference type="PANTHER" id="PTHR23177:SF35">
    <property type="entry name" value="RHO GTPASE-ACTIVATING PROTEIN GACA"/>
    <property type="match status" value="1"/>
</dbReference>
<protein>
    <submittedName>
        <fullName evidence="4">GTPaseactivating protein gacA</fullName>
    </submittedName>
</protein>
<dbReference type="InterPro" id="IPR008936">
    <property type="entry name" value="Rho_GTPase_activation_prot"/>
</dbReference>
<dbReference type="Pfam" id="PF00620">
    <property type="entry name" value="RhoGAP"/>
    <property type="match status" value="1"/>
</dbReference>
<dbReference type="SUPFAM" id="SSF48350">
    <property type="entry name" value="GTPase activation domain, GAP"/>
    <property type="match status" value="1"/>
</dbReference>
<dbReference type="AlphaFoldDB" id="L8H6T0"/>
<dbReference type="VEuPathDB" id="AmoebaDB:ACA1_116020"/>
<sequence length="370" mass="40672">MLSFLGARKRSGTTNPDGGSGGSHIVRKEARSASIGSGPSKSKGPYHLSKEVLDFDLGEGACPVNEMVKDTFIITNTTPTKVKFHFEPASMGHCKLLFEPSSGTIGAGAKNKGTKKIIAKLTLSNSEPVNFRVNLKITDKNNRTETLFLVVRTHTLHGMFGVDPSTLETVYDAGFDVPSILVEMKNYLLHQDAWQQEGIFRLAGEASDIKYLKQQMNKAKRLDVSTNPDINAIANLLKAHLPTPILNELPAEAVCNSTDFQVCVDAYDTLKEPQRSLLGWLLDLMVDVCSQKSVNKMSEQNLAIVVAPNLYDPPGCDPMEGLVMSQKAVQFLHHLVLYEIERRAAAAETHHHGAEDYGYDNAGEDYGQWQ</sequence>
<dbReference type="CDD" id="cd00159">
    <property type="entry name" value="RhoGAP"/>
    <property type="match status" value="1"/>
</dbReference>
<dbReference type="PANTHER" id="PTHR23177">
    <property type="entry name" value="MKIAA1688 PROTEIN"/>
    <property type="match status" value="1"/>
</dbReference>
<proteinExistence type="predicted"/>
<evidence type="ECO:0000256" key="1">
    <source>
        <dbReference type="ARBA" id="ARBA00022468"/>
    </source>
</evidence>
<dbReference type="Proteomes" id="UP000011083">
    <property type="component" value="Unassembled WGS sequence"/>
</dbReference>
<evidence type="ECO:0000313" key="5">
    <source>
        <dbReference type="Proteomes" id="UP000011083"/>
    </source>
</evidence>
<keyword evidence="1" id="KW-0343">GTPase activation</keyword>
<evidence type="ECO:0000259" key="3">
    <source>
        <dbReference type="PROSITE" id="PS50238"/>
    </source>
</evidence>
<dbReference type="GO" id="GO:0005096">
    <property type="term" value="F:GTPase activator activity"/>
    <property type="evidence" value="ECO:0007669"/>
    <property type="project" value="UniProtKB-KW"/>
</dbReference>
<dbReference type="GeneID" id="14920996"/>
<dbReference type="PROSITE" id="PS50238">
    <property type="entry name" value="RHOGAP"/>
    <property type="match status" value="1"/>
</dbReference>
<dbReference type="Gene3D" id="2.60.40.10">
    <property type="entry name" value="Immunoglobulins"/>
    <property type="match status" value="1"/>
</dbReference>
<keyword evidence="5" id="KW-1185">Reference proteome</keyword>
<dbReference type="Gene3D" id="1.10.555.10">
    <property type="entry name" value="Rho GTPase activation protein"/>
    <property type="match status" value="1"/>
</dbReference>
<dbReference type="EMBL" id="KB007926">
    <property type="protein sequence ID" value="ELR20151.1"/>
    <property type="molecule type" value="Genomic_DNA"/>
</dbReference>
<reference evidence="4 5" key="1">
    <citation type="journal article" date="2013" name="Genome Biol.">
        <title>Genome of Acanthamoeba castellanii highlights extensive lateral gene transfer and early evolution of tyrosine kinase signaling.</title>
        <authorList>
            <person name="Clarke M."/>
            <person name="Lohan A.J."/>
            <person name="Liu B."/>
            <person name="Lagkouvardos I."/>
            <person name="Roy S."/>
            <person name="Zafar N."/>
            <person name="Bertelli C."/>
            <person name="Schilde C."/>
            <person name="Kianianmomeni A."/>
            <person name="Burglin T.R."/>
            <person name="Frech C."/>
            <person name="Turcotte B."/>
            <person name="Kopec K.O."/>
            <person name="Synnott J.M."/>
            <person name="Choo C."/>
            <person name="Paponov I."/>
            <person name="Finkler A."/>
            <person name="Soon Heng Tan C."/>
            <person name="Hutchins A.P."/>
            <person name="Weinmeier T."/>
            <person name="Rattei T."/>
            <person name="Chu J.S."/>
            <person name="Gimenez G."/>
            <person name="Irimia M."/>
            <person name="Rigden D.J."/>
            <person name="Fitzpatrick D.A."/>
            <person name="Lorenzo-Morales J."/>
            <person name="Bateman A."/>
            <person name="Chiu C.H."/>
            <person name="Tang P."/>
            <person name="Hegemann P."/>
            <person name="Fromm H."/>
            <person name="Raoult D."/>
            <person name="Greub G."/>
            <person name="Miranda-Saavedra D."/>
            <person name="Chen N."/>
            <person name="Nash P."/>
            <person name="Ginger M.L."/>
            <person name="Horn M."/>
            <person name="Schaap P."/>
            <person name="Caler L."/>
            <person name="Loftus B."/>
        </authorList>
    </citation>
    <scope>NUCLEOTIDE SEQUENCE [LARGE SCALE GENOMIC DNA]</scope>
    <source>
        <strain evidence="4 5">Neff</strain>
    </source>
</reference>
<feature type="domain" description="Rho-GAP" evidence="3">
    <location>
        <begin position="165"/>
        <end position="343"/>
    </location>
</feature>
<dbReference type="SMART" id="SM00324">
    <property type="entry name" value="RhoGAP"/>
    <property type="match status" value="1"/>
</dbReference>
<dbReference type="InterPro" id="IPR000198">
    <property type="entry name" value="RhoGAP_dom"/>
</dbReference>
<dbReference type="InterPro" id="IPR013783">
    <property type="entry name" value="Ig-like_fold"/>
</dbReference>
<evidence type="ECO:0000313" key="4">
    <source>
        <dbReference type="EMBL" id="ELR20151.1"/>
    </source>
</evidence>
<name>L8H6T0_ACACF</name>
<gene>
    <name evidence="4" type="ORF">ACA1_116020</name>
</gene>